<feature type="non-terminal residue" evidence="2">
    <location>
        <position position="257"/>
    </location>
</feature>
<protein>
    <submittedName>
        <fullName evidence="2">Uncharacterized protein</fullName>
    </submittedName>
</protein>
<organism evidence="2 3">
    <name type="scientific">Segatella copri</name>
    <dbReference type="NCBI Taxonomy" id="165179"/>
    <lineage>
        <taxon>Bacteria</taxon>
        <taxon>Pseudomonadati</taxon>
        <taxon>Bacteroidota</taxon>
        <taxon>Bacteroidia</taxon>
        <taxon>Bacteroidales</taxon>
        <taxon>Prevotellaceae</taxon>
        <taxon>Segatella</taxon>
    </lineage>
</organism>
<gene>
    <name evidence="2" type="ORF">DWW35_08630</name>
</gene>
<comment type="caution">
    <text evidence="2">The sequence shown here is derived from an EMBL/GenBank/DDBJ whole genome shotgun (WGS) entry which is preliminary data.</text>
</comment>
<keyword evidence="1" id="KW-0472">Membrane</keyword>
<evidence type="ECO:0000256" key="1">
    <source>
        <dbReference type="SAM" id="Phobius"/>
    </source>
</evidence>
<evidence type="ECO:0000313" key="3">
    <source>
        <dbReference type="Proteomes" id="UP000285236"/>
    </source>
</evidence>
<sequence>MIIKKLGLFVLWCICIILGLKALTHAFSETVGIVIIVCVVVVADIVQRYFNRHERWFRKRVNMLRTICPNSPNDFRMIGDPLFESFSLGNFFIQYKPETKEFHLCCCIYMVLPNIVEIWNKAIEDINTIIAQKAPYVKIVIDRHGELGQGFSLIIPAKKAKKTLLLAFAHILLELKKSLPYRTNENGILVCEVYFKIKVFNTICYGEYDGVRVLKAVTISSDGNYTFVNVEEDECVPEDFTKSNPPMSIILQYDLYS</sequence>
<keyword evidence="1" id="KW-0812">Transmembrane</keyword>
<dbReference type="AlphaFoldDB" id="A0AA92TRN1"/>
<dbReference type="EMBL" id="QRYP01000020">
    <property type="protein sequence ID" value="RGU96679.1"/>
    <property type="molecule type" value="Genomic_DNA"/>
</dbReference>
<reference evidence="2 3" key="1">
    <citation type="submission" date="2018-08" db="EMBL/GenBank/DDBJ databases">
        <title>A genome reference for cultivated species of the human gut microbiota.</title>
        <authorList>
            <person name="Zou Y."/>
            <person name="Xue W."/>
            <person name="Luo G."/>
        </authorList>
    </citation>
    <scope>NUCLEOTIDE SEQUENCE [LARGE SCALE GENOMIC DNA]</scope>
    <source>
        <strain evidence="2 3">AF15-25</strain>
    </source>
</reference>
<keyword evidence="1" id="KW-1133">Transmembrane helix</keyword>
<accession>A0AA92TRN1</accession>
<name>A0AA92TRN1_9BACT</name>
<evidence type="ECO:0000313" key="2">
    <source>
        <dbReference type="EMBL" id="RGU96679.1"/>
    </source>
</evidence>
<dbReference type="Proteomes" id="UP000285236">
    <property type="component" value="Unassembled WGS sequence"/>
</dbReference>
<proteinExistence type="predicted"/>
<feature type="transmembrane region" description="Helical" evidence="1">
    <location>
        <begin position="32"/>
        <end position="50"/>
    </location>
</feature>